<evidence type="ECO:0000256" key="5">
    <source>
        <dbReference type="ARBA" id="ARBA00023049"/>
    </source>
</evidence>
<protein>
    <submittedName>
        <fullName evidence="7">DNA repair protein RadC</fullName>
    </submittedName>
</protein>
<feature type="domain" description="MPN" evidence="6">
    <location>
        <begin position="29"/>
        <end position="154"/>
    </location>
</feature>
<keyword evidence="4" id="KW-0862">Zinc</keyword>
<keyword evidence="8" id="KW-1185">Reference proteome</keyword>
<keyword evidence="5" id="KW-0482">Metalloprotease</keyword>
<evidence type="ECO:0000256" key="3">
    <source>
        <dbReference type="ARBA" id="ARBA00022801"/>
    </source>
</evidence>
<dbReference type="InterPro" id="IPR001405">
    <property type="entry name" value="UPF0758"/>
</dbReference>
<dbReference type="CDD" id="cd08071">
    <property type="entry name" value="MPN_DUF2466"/>
    <property type="match status" value="1"/>
</dbReference>
<dbReference type="PANTHER" id="PTHR30471:SF3">
    <property type="entry name" value="UPF0758 PROTEIN YEES-RELATED"/>
    <property type="match status" value="1"/>
</dbReference>
<keyword evidence="1" id="KW-0645">Protease</keyword>
<dbReference type="Proteomes" id="UP001497602">
    <property type="component" value="Unassembled WGS sequence"/>
</dbReference>
<dbReference type="InterPro" id="IPR020891">
    <property type="entry name" value="UPF0758_CS"/>
</dbReference>
<keyword evidence="3" id="KW-0378">Hydrolase</keyword>
<sequence>MKHHTTTDFFKIGEVQLSYQKNIESPFEKITCSKSANNCIREIIPLSQITYREHMYVLYVDNANKIIGYQLLHVGGITATMLDIRILLQGALLTNSVGIVLFHNHPSGKLYPSQADIELTRKIKSSTKLIDIKFLDHIIITASGYYSFSDEGNL</sequence>
<keyword evidence="2" id="KW-0479">Metal-binding</keyword>
<dbReference type="InterPro" id="IPR037518">
    <property type="entry name" value="MPN"/>
</dbReference>
<dbReference type="PROSITE" id="PS01302">
    <property type="entry name" value="UPF0758"/>
    <property type="match status" value="1"/>
</dbReference>
<dbReference type="InterPro" id="IPR025657">
    <property type="entry name" value="RadC_JAB"/>
</dbReference>
<dbReference type="Pfam" id="PF04002">
    <property type="entry name" value="RadC"/>
    <property type="match status" value="1"/>
</dbReference>
<dbReference type="PROSITE" id="PS50249">
    <property type="entry name" value="MPN"/>
    <property type="match status" value="1"/>
</dbReference>
<name>A0ABM9PIR1_9FLAO</name>
<evidence type="ECO:0000256" key="1">
    <source>
        <dbReference type="ARBA" id="ARBA00022670"/>
    </source>
</evidence>
<dbReference type="PANTHER" id="PTHR30471">
    <property type="entry name" value="DNA REPAIR PROTEIN RADC"/>
    <property type="match status" value="1"/>
</dbReference>
<evidence type="ECO:0000256" key="4">
    <source>
        <dbReference type="ARBA" id="ARBA00022833"/>
    </source>
</evidence>
<dbReference type="RefSeq" id="WP_348737338.1">
    <property type="nucleotide sequence ID" value="NZ_CAXJRC010000007.1"/>
</dbReference>
<evidence type="ECO:0000313" key="8">
    <source>
        <dbReference type="Proteomes" id="UP001497602"/>
    </source>
</evidence>
<dbReference type="EMBL" id="CAXJRC010000007">
    <property type="protein sequence ID" value="CAL2105514.1"/>
    <property type="molecule type" value="Genomic_DNA"/>
</dbReference>
<evidence type="ECO:0000313" key="7">
    <source>
        <dbReference type="EMBL" id="CAL2105514.1"/>
    </source>
</evidence>
<accession>A0ABM9PIR1</accession>
<organism evidence="7 8">
    <name type="scientific">Tenacibaculum vairaonense</name>
    <dbReference type="NCBI Taxonomy" id="3137860"/>
    <lineage>
        <taxon>Bacteria</taxon>
        <taxon>Pseudomonadati</taxon>
        <taxon>Bacteroidota</taxon>
        <taxon>Flavobacteriia</taxon>
        <taxon>Flavobacteriales</taxon>
        <taxon>Flavobacteriaceae</taxon>
        <taxon>Tenacibaculum</taxon>
    </lineage>
</organism>
<comment type="caution">
    <text evidence="7">The sequence shown here is derived from an EMBL/GenBank/DDBJ whole genome shotgun (WGS) entry which is preliminary data.</text>
</comment>
<evidence type="ECO:0000259" key="6">
    <source>
        <dbReference type="PROSITE" id="PS50249"/>
    </source>
</evidence>
<evidence type="ECO:0000256" key="2">
    <source>
        <dbReference type="ARBA" id="ARBA00022723"/>
    </source>
</evidence>
<gene>
    <name evidence="7" type="ORF">T190115A13A_160047</name>
</gene>
<reference evidence="7 8" key="1">
    <citation type="submission" date="2024-05" db="EMBL/GenBank/DDBJ databases">
        <authorList>
            <person name="Duchaud E."/>
        </authorList>
    </citation>
    <scope>NUCLEOTIDE SEQUENCE [LARGE SCALE GENOMIC DNA]</scope>
    <source>
        <strain evidence="7">Ena-SAMPLE-TAB-13-05-2024-13:56:06:370-140305</strain>
    </source>
</reference>
<proteinExistence type="predicted"/>
<dbReference type="Gene3D" id="3.40.140.10">
    <property type="entry name" value="Cytidine Deaminase, domain 2"/>
    <property type="match status" value="1"/>
</dbReference>